<evidence type="ECO:0000313" key="2">
    <source>
        <dbReference type="Proteomes" id="UP001062846"/>
    </source>
</evidence>
<proteinExistence type="predicted"/>
<dbReference type="EMBL" id="CM046394">
    <property type="protein sequence ID" value="KAI8548030.1"/>
    <property type="molecule type" value="Genomic_DNA"/>
</dbReference>
<gene>
    <name evidence="1" type="ORF">RHMOL_Rhmol07G0241100</name>
</gene>
<sequence>MREEKRISEHEKLHSFYLGLHLREKKENAFELETESKLVRLGKLQIQHQNFIYHSKAGSEAVRLNKKQTLG</sequence>
<organism evidence="1 2">
    <name type="scientific">Rhododendron molle</name>
    <name type="common">Chinese azalea</name>
    <name type="synonym">Azalea mollis</name>
    <dbReference type="NCBI Taxonomy" id="49168"/>
    <lineage>
        <taxon>Eukaryota</taxon>
        <taxon>Viridiplantae</taxon>
        <taxon>Streptophyta</taxon>
        <taxon>Embryophyta</taxon>
        <taxon>Tracheophyta</taxon>
        <taxon>Spermatophyta</taxon>
        <taxon>Magnoliopsida</taxon>
        <taxon>eudicotyledons</taxon>
        <taxon>Gunneridae</taxon>
        <taxon>Pentapetalae</taxon>
        <taxon>asterids</taxon>
        <taxon>Ericales</taxon>
        <taxon>Ericaceae</taxon>
        <taxon>Ericoideae</taxon>
        <taxon>Rhodoreae</taxon>
        <taxon>Rhododendron</taxon>
    </lineage>
</organism>
<reference evidence="1" key="1">
    <citation type="submission" date="2022-02" db="EMBL/GenBank/DDBJ databases">
        <title>Plant Genome Project.</title>
        <authorList>
            <person name="Zhang R.-G."/>
        </authorList>
    </citation>
    <scope>NUCLEOTIDE SEQUENCE</scope>
    <source>
        <strain evidence="1">AT1</strain>
    </source>
</reference>
<name>A0ACC0N443_RHOML</name>
<keyword evidence="2" id="KW-1185">Reference proteome</keyword>
<dbReference type="Proteomes" id="UP001062846">
    <property type="component" value="Chromosome 7"/>
</dbReference>
<accession>A0ACC0N443</accession>
<comment type="caution">
    <text evidence="1">The sequence shown here is derived from an EMBL/GenBank/DDBJ whole genome shotgun (WGS) entry which is preliminary data.</text>
</comment>
<evidence type="ECO:0000313" key="1">
    <source>
        <dbReference type="EMBL" id="KAI8548030.1"/>
    </source>
</evidence>
<protein>
    <submittedName>
        <fullName evidence="1">Uncharacterized protein</fullName>
    </submittedName>
</protein>